<gene>
    <name evidence="2" type="primary">AVEN_247913_1</name>
    <name evidence="2" type="ORF">TNIN_241521</name>
</gene>
<sequence>MPQDENADFIIINNKLSTVKEIMMEIKQLKQNYYNLPDEIDLKDALEVIIDFQEETQELEIRLQITLSQFKKQSSEDDNEIIKNKIKLPDLPLPTFNGKFQEFELFKTQFMNVIGNNSSLSNTQRNGVQ</sequence>
<keyword evidence="1" id="KW-0175">Coiled coil</keyword>
<dbReference type="EMBL" id="BMAV01019973">
    <property type="protein sequence ID" value="GFY73302.1"/>
    <property type="molecule type" value="Genomic_DNA"/>
</dbReference>
<dbReference type="OrthoDB" id="5984724at2759"/>
<evidence type="ECO:0000313" key="3">
    <source>
        <dbReference type="Proteomes" id="UP000886998"/>
    </source>
</evidence>
<evidence type="ECO:0000256" key="1">
    <source>
        <dbReference type="SAM" id="Coils"/>
    </source>
</evidence>
<keyword evidence="3" id="KW-1185">Reference proteome</keyword>
<name>A0A8X6YJU5_9ARAC</name>
<reference evidence="2" key="1">
    <citation type="submission" date="2020-08" db="EMBL/GenBank/DDBJ databases">
        <title>Multicomponent nature underlies the extraordinary mechanical properties of spider dragline silk.</title>
        <authorList>
            <person name="Kono N."/>
            <person name="Nakamura H."/>
            <person name="Mori M."/>
            <person name="Yoshida Y."/>
            <person name="Ohtoshi R."/>
            <person name="Malay A.D."/>
            <person name="Moran D.A.P."/>
            <person name="Tomita M."/>
            <person name="Numata K."/>
            <person name="Arakawa K."/>
        </authorList>
    </citation>
    <scope>NUCLEOTIDE SEQUENCE</scope>
</reference>
<dbReference type="Proteomes" id="UP000886998">
    <property type="component" value="Unassembled WGS sequence"/>
</dbReference>
<feature type="coiled-coil region" evidence="1">
    <location>
        <begin position="12"/>
        <end position="62"/>
    </location>
</feature>
<organism evidence="2 3">
    <name type="scientific">Trichonephila inaurata madagascariensis</name>
    <dbReference type="NCBI Taxonomy" id="2747483"/>
    <lineage>
        <taxon>Eukaryota</taxon>
        <taxon>Metazoa</taxon>
        <taxon>Ecdysozoa</taxon>
        <taxon>Arthropoda</taxon>
        <taxon>Chelicerata</taxon>
        <taxon>Arachnida</taxon>
        <taxon>Araneae</taxon>
        <taxon>Araneomorphae</taxon>
        <taxon>Entelegynae</taxon>
        <taxon>Araneoidea</taxon>
        <taxon>Nephilidae</taxon>
        <taxon>Trichonephila</taxon>
        <taxon>Trichonephila inaurata</taxon>
    </lineage>
</organism>
<comment type="caution">
    <text evidence="2">The sequence shown here is derived from an EMBL/GenBank/DDBJ whole genome shotgun (WGS) entry which is preliminary data.</text>
</comment>
<evidence type="ECO:0000313" key="2">
    <source>
        <dbReference type="EMBL" id="GFY73302.1"/>
    </source>
</evidence>
<protein>
    <submittedName>
        <fullName evidence="2">DUF1758 domain-containing protein</fullName>
    </submittedName>
</protein>
<accession>A0A8X6YJU5</accession>
<proteinExistence type="predicted"/>
<dbReference type="AlphaFoldDB" id="A0A8X6YJU5"/>